<name>A0A2G5VMM0_9PELO</name>
<dbReference type="GO" id="GO:0000723">
    <property type="term" value="P:telomere maintenance"/>
    <property type="evidence" value="ECO:0007669"/>
    <property type="project" value="InterPro"/>
</dbReference>
<feature type="compositionally biased region" description="Polar residues" evidence="2">
    <location>
        <begin position="119"/>
        <end position="131"/>
    </location>
</feature>
<dbReference type="GO" id="GO:0006310">
    <property type="term" value="P:DNA recombination"/>
    <property type="evidence" value="ECO:0007669"/>
    <property type="project" value="UniProtKB-KW"/>
</dbReference>
<accession>A0A2G5VMM0</accession>
<comment type="catalytic activity">
    <reaction evidence="1">
        <text>ATP + H2O = ADP + phosphate + H(+)</text>
        <dbReference type="Rhea" id="RHEA:13065"/>
        <dbReference type="ChEBI" id="CHEBI:15377"/>
        <dbReference type="ChEBI" id="CHEBI:15378"/>
        <dbReference type="ChEBI" id="CHEBI:30616"/>
        <dbReference type="ChEBI" id="CHEBI:43474"/>
        <dbReference type="ChEBI" id="CHEBI:456216"/>
        <dbReference type="EC" id="5.6.2.3"/>
    </reaction>
</comment>
<keyword evidence="1" id="KW-0547">Nucleotide-binding</keyword>
<evidence type="ECO:0000256" key="1">
    <source>
        <dbReference type="RuleBase" id="RU363044"/>
    </source>
</evidence>
<evidence type="ECO:0000259" key="4">
    <source>
        <dbReference type="Pfam" id="PF14214"/>
    </source>
</evidence>
<keyword evidence="1" id="KW-0347">Helicase</keyword>
<dbReference type="OrthoDB" id="1728974at2759"/>
<proteinExistence type="inferred from homology"/>
<sequence length="1257" mass="145250">MAKRTKKPKAKQPPARVRRPRTRDVKDEAREVGATSSTPSTSTTKPSQKRRLAMKKAEAAVKKFHQREEESEEVRSKRRRLDALNKKKAREEETEEKHENRTSSNKERTSRARSEETVDQYQSRKSSNAARTSKARSEETDDKYHCRTSFNRDRTSRARSEETEEQYHHRKSSDRARKSRARSEETDEKRDRRKSADAERASKARSKESGAETLRRRVQDKEHKAVTRAAESAEVSKYRKEADRKRHYSHVTEDRGIARKDVRVEENYLGTMSEQCSSCGALHFKGKQPQSKQFNTCCRHGLIQLPLFYNFPKELRDLFTSSISESVEFLKNIRTYNNSLAMGSIVAHVVTPKGGGPYTYRLHGQVFHVTGALHPDPGQEHLCAQLFIIDTEEAAAELANRKVKVSCSKDLYKKLINLLHMYNPFVNSYKMMREKEEEEEILATAENRDVREVKMVFRSNKSLNPNRYQLPTAEEIAVVFVGDEDENPGKRAITVYQRSTGTFQYLLDTDKETDPLCYPLLFVDGKYGWHVNQQRQDGHGGMTKMSAREFYSYYLHTRPNFSPLHHAKKLFQQFCVDVWTKIEQDRLNFIRQHQDQLRVESVQGLMDHISSEDDGPCGKRIFLPNTFTGSPRHFVSLYQDALAVVSRFGKPDLFLTMTCNPRWKEIQEALLPGQEPVDRPDIVSRVFKLKLEELKKDLFVKNIFGEVAAWIYVIEFQKRGLPHMHLLMILKNEWKPRTASEIDDIVCAELPDPAEDQELFEIISTTQMHRPCGIYNPDSSCMVGDACSKHFPKDFRERTSVENDGFPMYRRRDDGRSVAFKTKNFGVIQLDNRSVVPYNKYLSKKFRSHANLEICGNVGAVKYLYKYLYKGTSRAAIHIYTDKNGVEHMTENEVNSYLDTRYVCAPESIWHIFDFRMSDRSTPVMQLKVHLKNAQGVVYKEGEEKDAAQRGQLRDTTLTAWFAANQRCYDELESTGMIPEDVVDCRGIYYVEMPEHFQFTKGKWALRKNATRSIGRMHFVSPRDQERFALRVMLLNVTDAKSYEDLQTVGGVFYEKFVDAAKAAGYLTEDIFYEKSLEEAASFHSAPQLRGFFVTLLMFGEIHNAEELWYRFLDDFAEDFVYKHFPKEKAEALAYNDLIVRMNAMGEKLEKWMSLGYERIMPDDVIDFDYCTKEGDRMRSTLVAEQEEVVKAVLDAVKSGGGLIYVDGPGGSGKTYVYLCLINILQGMHLKVIPIAWIGIAASLYCLMEERWLHSSI</sequence>
<feature type="domain" description="DNA helicase Pif1-like DEAD-box helicase" evidence="3">
    <location>
        <begin position="1182"/>
        <end position="1255"/>
    </location>
</feature>
<dbReference type="Proteomes" id="UP000230233">
    <property type="component" value="Chromosome I"/>
</dbReference>
<keyword evidence="1" id="KW-0067">ATP-binding</keyword>
<dbReference type="AlphaFoldDB" id="A0A2G5VMM0"/>
<keyword evidence="1" id="KW-0378">Hydrolase</keyword>
<protein>
    <recommendedName>
        <fullName evidence="1">ATP-dependent DNA helicase</fullName>
        <ecNumber evidence="1">5.6.2.3</ecNumber>
    </recommendedName>
</protein>
<gene>
    <name evidence="5" type="primary">Cnig_chr_I.g2885</name>
    <name evidence="5" type="ORF">B9Z55_002885</name>
</gene>
<dbReference type="GO" id="GO:0006281">
    <property type="term" value="P:DNA repair"/>
    <property type="evidence" value="ECO:0007669"/>
    <property type="project" value="UniProtKB-KW"/>
</dbReference>
<feature type="compositionally biased region" description="Basic and acidic residues" evidence="2">
    <location>
        <begin position="135"/>
        <end position="225"/>
    </location>
</feature>
<dbReference type="STRING" id="1611254.A0A2G5VMM0"/>
<keyword evidence="6" id="KW-1185">Reference proteome</keyword>
<comment type="caution">
    <text evidence="5">The sequence shown here is derived from an EMBL/GenBank/DDBJ whole genome shotgun (WGS) entry which is preliminary data.</text>
</comment>
<dbReference type="PANTHER" id="PTHR45786:SF74">
    <property type="entry name" value="ATP-DEPENDENT DNA HELICASE"/>
    <property type="match status" value="1"/>
</dbReference>
<dbReference type="SUPFAM" id="SSF52540">
    <property type="entry name" value="P-loop containing nucleoside triphosphate hydrolases"/>
    <property type="match status" value="1"/>
</dbReference>
<dbReference type="EC" id="5.6.2.3" evidence="1"/>
<evidence type="ECO:0000313" key="5">
    <source>
        <dbReference type="EMBL" id="PIC53014.1"/>
    </source>
</evidence>
<feature type="compositionally biased region" description="Basic and acidic residues" evidence="2">
    <location>
        <begin position="22"/>
        <end position="31"/>
    </location>
</feature>
<evidence type="ECO:0000256" key="2">
    <source>
        <dbReference type="SAM" id="MobiDB-lite"/>
    </source>
</evidence>
<comment type="similarity">
    <text evidence="1">Belongs to the helicase family.</text>
</comment>
<keyword evidence="1" id="KW-0227">DNA damage</keyword>
<dbReference type="EMBL" id="PDUG01000001">
    <property type="protein sequence ID" value="PIC53014.1"/>
    <property type="molecule type" value="Genomic_DNA"/>
</dbReference>
<keyword evidence="1" id="KW-0234">DNA repair</keyword>
<feature type="compositionally biased region" description="Basic and acidic residues" evidence="2">
    <location>
        <begin position="81"/>
        <end position="116"/>
    </location>
</feature>
<dbReference type="InterPro" id="IPR010285">
    <property type="entry name" value="DNA_helicase_pif1-like_DEAD"/>
</dbReference>
<dbReference type="GO" id="GO:0005524">
    <property type="term" value="F:ATP binding"/>
    <property type="evidence" value="ECO:0007669"/>
    <property type="project" value="UniProtKB-KW"/>
</dbReference>
<dbReference type="GO" id="GO:0016887">
    <property type="term" value="F:ATP hydrolysis activity"/>
    <property type="evidence" value="ECO:0007669"/>
    <property type="project" value="RHEA"/>
</dbReference>
<feature type="domain" description="Helitron helicase-like" evidence="4">
    <location>
        <begin position="550"/>
        <end position="728"/>
    </location>
</feature>
<dbReference type="GO" id="GO:0043139">
    <property type="term" value="F:5'-3' DNA helicase activity"/>
    <property type="evidence" value="ECO:0007669"/>
    <property type="project" value="UniProtKB-EC"/>
</dbReference>
<evidence type="ECO:0000313" key="6">
    <source>
        <dbReference type="Proteomes" id="UP000230233"/>
    </source>
</evidence>
<dbReference type="Pfam" id="PF05970">
    <property type="entry name" value="PIF1"/>
    <property type="match status" value="1"/>
</dbReference>
<dbReference type="PANTHER" id="PTHR45786">
    <property type="entry name" value="DNA BINDING PROTEIN-LIKE"/>
    <property type="match status" value="1"/>
</dbReference>
<organism evidence="5 6">
    <name type="scientific">Caenorhabditis nigoni</name>
    <dbReference type="NCBI Taxonomy" id="1611254"/>
    <lineage>
        <taxon>Eukaryota</taxon>
        <taxon>Metazoa</taxon>
        <taxon>Ecdysozoa</taxon>
        <taxon>Nematoda</taxon>
        <taxon>Chromadorea</taxon>
        <taxon>Rhabditida</taxon>
        <taxon>Rhabditina</taxon>
        <taxon>Rhabditomorpha</taxon>
        <taxon>Rhabditoidea</taxon>
        <taxon>Rhabditidae</taxon>
        <taxon>Peloderinae</taxon>
        <taxon>Caenorhabditis</taxon>
    </lineage>
</organism>
<evidence type="ECO:0000259" key="3">
    <source>
        <dbReference type="Pfam" id="PF05970"/>
    </source>
</evidence>
<dbReference type="InterPro" id="IPR025476">
    <property type="entry name" value="Helitron_helicase-like"/>
</dbReference>
<feature type="compositionally biased region" description="Low complexity" evidence="2">
    <location>
        <begin position="35"/>
        <end position="46"/>
    </location>
</feature>
<comment type="cofactor">
    <cofactor evidence="1">
        <name>Mg(2+)</name>
        <dbReference type="ChEBI" id="CHEBI:18420"/>
    </cofactor>
</comment>
<dbReference type="Pfam" id="PF14214">
    <property type="entry name" value="Helitron_like_N"/>
    <property type="match status" value="1"/>
</dbReference>
<feature type="region of interest" description="Disordered" evidence="2">
    <location>
        <begin position="1"/>
        <end position="238"/>
    </location>
</feature>
<feature type="compositionally biased region" description="Basic residues" evidence="2">
    <location>
        <begin position="1"/>
        <end position="21"/>
    </location>
</feature>
<keyword evidence="1" id="KW-0233">DNA recombination</keyword>
<reference evidence="6" key="1">
    <citation type="submission" date="2017-10" db="EMBL/GenBank/DDBJ databases">
        <title>Rapid genome shrinkage in a self-fertile nematode reveals novel sperm competition proteins.</title>
        <authorList>
            <person name="Yin D."/>
            <person name="Schwarz E.M."/>
            <person name="Thomas C.G."/>
            <person name="Felde R.L."/>
            <person name="Korf I.F."/>
            <person name="Cutter A.D."/>
            <person name="Schartner C.M."/>
            <person name="Ralston E.J."/>
            <person name="Meyer B.J."/>
            <person name="Haag E.S."/>
        </authorList>
    </citation>
    <scope>NUCLEOTIDE SEQUENCE [LARGE SCALE GENOMIC DNA]</scope>
    <source>
        <strain evidence="6">JU1422</strain>
    </source>
</reference>
<dbReference type="Gene3D" id="3.40.50.300">
    <property type="entry name" value="P-loop containing nucleotide triphosphate hydrolases"/>
    <property type="match status" value="1"/>
</dbReference>
<dbReference type="InterPro" id="IPR027417">
    <property type="entry name" value="P-loop_NTPase"/>
</dbReference>